<keyword evidence="1" id="KW-1133">Transmembrane helix</keyword>
<dbReference type="EMBL" id="JACIBS010000009">
    <property type="protein sequence ID" value="MBB3665988.1"/>
    <property type="molecule type" value="Genomic_DNA"/>
</dbReference>
<evidence type="ECO:0008006" key="4">
    <source>
        <dbReference type="Google" id="ProtNLM"/>
    </source>
</evidence>
<protein>
    <recommendedName>
        <fullName evidence="4">Antifreeze glycopeptide AFGP polyprotein</fullName>
    </recommendedName>
</protein>
<feature type="transmembrane region" description="Helical" evidence="1">
    <location>
        <begin position="153"/>
        <end position="172"/>
    </location>
</feature>
<reference evidence="2 3" key="1">
    <citation type="submission" date="2020-08" db="EMBL/GenBank/DDBJ databases">
        <title>Sequencing the genomes of 1000 actinobacteria strains.</title>
        <authorList>
            <person name="Klenk H.-P."/>
        </authorList>
    </citation>
    <scope>NUCLEOTIDE SEQUENCE [LARGE SCALE GENOMIC DNA]</scope>
    <source>
        <strain evidence="2 3">DSM 45267</strain>
    </source>
</reference>
<feature type="transmembrane region" description="Helical" evidence="1">
    <location>
        <begin position="260"/>
        <end position="282"/>
    </location>
</feature>
<dbReference type="AlphaFoldDB" id="A0A839XY44"/>
<evidence type="ECO:0000313" key="3">
    <source>
        <dbReference type="Proteomes" id="UP000564573"/>
    </source>
</evidence>
<comment type="caution">
    <text evidence="2">The sequence shown here is derived from an EMBL/GenBank/DDBJ whole genome shotgun (WGS) entry which is preliminary data.</text>
</comment>
<feature type="transmembrane region" description="Helical" evidence="1">
    <location>
        <begin position="184"/>
        <end position="207"/>
    </location>
</feature>
<sequence length="366" mass="39418">MTATQAPTNGHDLDKGVVARFGAKLAKTAETSDNVEPEQDIEVRKLRAEAARKREINRLETENAELFANVVDPDERQAEHGVNRTIRARERKARLALGLAEAERRERAAKQNAQMDALDDKEALDQRKALRRRRRLTNPNAALASAYRRWRTYSAVLALVAAAGIGFTSYAVAHGLGGENPNPLFYAVEPLFSVPLMIIVLLQSFAAQHGRLHMVAPARTSEDGSRQITGIGWIEIGLLFGSTGLAAAGATQIGGTNAPALFAASLIAPLLVLIAVSLQYVLAHVVGTTIAELRLDGPVDEDTPRKAATGALQLLPVIEADMAKGDLPLGEDGLPSTRTIMRRYSKGKLTAQCAVDILSDQRKGGE</sequence>
<accession>A0A839XY44</accession>
<evidence type="ECO:0000256" key="1">
    <source>
        <dbReference type="SAM" id="Phobius"/>
    </source>
</evidence>
<dbReference type="Proteomes" id="UP000564573">
    <property type="component" value="Unassembled WGS sequence"/>
</dbReference>
<feature type="transmembrane region" description="Helical" evidence="1">
    <location>
        <begin position="228"/>
        <end position="248"/>
    </location>
</feature>
<name>A0A839XY44_9PSEU</name>
<organism evidence="2 3">
    <name type="scientific">Prauserella sediminis</name>
    <dbReference type="NCBI Taxonomy" id="577680"/>
    <lineage>
        <taxon>Bacteria</taxon>
        <taxon>Bacillati</taxon>
        <taxon>Actinomycetota</taxon>
        <taxon>Actinomycetes</taxon>
        <taxon>Pseudonocardiales</taxon>
        <taxon>Pseudonocardiaceae</taxon>
        <taxon>Prauserella</taxon>
        <taxon>Prauserella salsuginis group</taxon>
    </lineage>
</organism>
<proteinExistence type="predicted"/>
<evidence type="ECO:0000313" key="2">
    <source>
        <dbReference type="EMBL" id="MBB3665988.1"/>
    </source>
</evidence>
<keyword evidence="1" id="KW-0812">Transmembrane</keyword>
<keyword evidence="3" id="KW-1185">Reference proteome</keyword>
<keyword evidence="1" id="KW-0472">Membrane</keyword>
<gene>
    <name evidence="2" type="ORF">FB384_004947</name>
</gene>
<dbReference type="RefSeq" id="WP_183787185.1">
    <property type="nucleotide sequence ID" value="NZ_JACIBS010000009.1"/>
</dbReference>